<proteinExistence type="predicted"/>
<dbReference type="PANTHER" id="PTHR43210:SF5">
    <property type="entry name" value="DETHIOBIOTIN SYNTHETASE"/>
    <property type="match status" value="1"/>
</dbReference>
<dbReference type="InterPro" id="IPR027417">
    <property type="entry name" value="P-loop_NTPase"/>
</dbReference>
<accession>A0ABQ6N430</accession>
<dbReference type="SUPFAM" id="SSF52540">
    <property type="entry name" value="P-loop containing nucleoside triphosphate hydrolases"/>
    <property type="match status" value="1"/>
</dbReference>
<organism evidence="2 3">
    <name type="scientific">Tetraparma gracilis</name>
    <dbReference type="NCBI Taxonomy" id="2962635"/>
    <lineage>
        <taxon>Eukaryota</taxon>
        <taxon>Sar</taxon>
        <taxon>Stramenopiles</taxon>
        <taxon>Ochrophyta</taxon>
        <taxon>Bolidophyceae</taxon>
        <taxon>Parmales</taxon>
        <taxon>Triparmaceae</taxon>
        <taxon>Tetraparma</taxon>
    </lineage>
</organism>
<evidence type="ECO:0000313" key="2">
    <source>
        <dbReference type="EMBL" id="GMI39174.1"/>
    </source>
</evidence>
<dbReference type="InterPro" id="IPR004472">
    <property type="entry name" value="DTB_synth_BioD"/>
</dbReference>
<dbReference type="Proteomes" id="UP001165060">
    <property type="component" value="Unassembled WGS sequence"/>
</dbReference>
<dbReference type="CDD" id="cd03109">
    <property type="entry name" value="DTBS"/>
    <property type="match status" value="1"/>
</dbReference>
<keyword evidence="3" id="KW-1185">Reference proteome</keyword>
<gene>
    <name evidence="2" type="ORF">TeGR_g4555</name>
</gene>
<dbReference type="PANTHER" id="PTHR43210">
    <property type="entry name" value="DETHIOBIOTIN SYNTHETASE"/>
    <property type="match status" value="1"/>
</dbReference>
<sequence>MGIPASLRRPSPASSLLSRLLSTAPPPSPPPRTTLVFGANTDVGKSLLTAGLVLSRVSRGKPAYYLKPLQCGRPADEAFLRRHLPPGLSADLRAAVTLFDWPDHPCSPHLASFLSCSLPGAAYPSGVSSGEVLAEVEARLSLPFPPAAAVFVETAGGVLSPGPTAVHSSPPPNHTRHGDSDHYYTTQAALYSPLPHPALLVADPRLGGVSCTLSALEALLSRGYAVPAVAFVRGGGEPLLDNAGCVRDYLRGASPGTVVCEVPAPPEMPEPLGGYYGDRAVLDAFGELDDALGT</sequence>
<evidence type="ECO:0000313" key="3">
    <source>
        <dbReference type="Proteomes" id="UP001165060"/>
    </source>
</evidence>
<name>A0ABQ6N430_9STRA</name>
<dbReference type="EMBL" id="BRYB01003590">
    <property type="protein sequence ID" value="GMI39174.1"/>
    <property type="molecule type" value="Genomic_DNA"/>
</dbReference>
<protein>
    <recommendedName>
        <fullName evidence="4">Dethiobiotin synthase</fullName>
    </recommendedName>
</protein>
<reference evidence="2 3" key="1">
    <citation type="journal article" date="2023" name="Commun. Biol.">
        <title>Genome analysis of Parmales, the sister group of diatoms, reveals the evolutionary specialization of diatoms from phago-mixotrophs to photoautotrophs.</title>
        <authorList>
            <person name="Ban H."/>
            <person name="Sato S."/>
            <person name="Yoshikawa S."/>
            <person name="Yamada K."/>
            <person name="Nakamura Y."/>
            <person name="Ichinomiya M."/>
            <person name="Sato N."/>
            <person name="Blanc-Mathieu R."/>
            <person name="Endo H."/>
            <person name="Kuwata A."/>
            <person name="Ogata H."/>
        </authorList>
    </citation>
    <scope>NUCLEOTIDE SEQUENCE [LARGE SCALE GENOMIC DNA]</scope>
</reference>
<comment type="caution">
    <text evidence="2">The sequence shown here is derived from an EMBL/GenBank/DDBJ whole genome shotgun (WGS) entry which is preliminary data.</text>
</comment>
<evidence type="ECO:0000256" key="1">
    <source>
        <dbReference type="SAM" id="MobiDB-lite"/>
    </source>
</evidence>
<feature type="region of interest" description="Disordered" evidence="1">
    <location>
        <begin position="162"/>
        <end position="181"/>
    </location>
</feature>
<dbReference type="Gene3D" id="3.40.50.300">
    <property type="entry name" value="P-loop containing nucleotide triphosphate hydrolases"/>
    <property type="match status" value="1"/>
</dbReference>
<evidence type="ECO:0008006" key="4">
    <source>
        <dbReference type="Google" id="ProtNLM"/>
    </source>
</evidence>